<evidence type="ECO:0000256" key="1">
    <source>
        <dbReference type="ARBA" id="ARBA00023002"/>
    </source>
</evidence>
<dbReference type="Pfam" id="PF02826">
    <property type="entry name" value="2-Hacid_dh_C"/>
    <property type="match status" value="1"/>
</dbReference>
<evidence type="ECO:0000259" key="4">
    <source>
        <dbReference type="Pfam" id="PF00389"/>
    </source>
</evidence>
<dbReference type="EMBL" id="JBHLUN010000010">
    <property type="protein sequence ID" value="MFC0409782.1"/>
    <property type="molecule type" value="Genomic_DNA"/>
</dbReference>
<dbReference type="RefSeq" id="WP_377045526.1">
    <property type="nucleotide sequence ID" value="NZ_JBHLUN010000010.1"/>
</dbReference>
<dbReference type="SUPFAM" id="SSF52283">
    <property type="entry name" value="Formate/glycerate dehydrogenase catalytic domain-like"/>
    <property type="match status" value="1"/>
</dbReference>
<dbReference type="CDD" id="cd12156">
    <property type="entry name" value="HPPR"/>
    <property type="match status" value="1"/>
</dbReference>
<accession>A0ABV6JVN6</accession>
<dbReference type="PANTHER" id="PTHR10996:SF178">
    <property type="entry name" value="2-HYDROXYACID DEHYDROGENASE YGL185C-RELATED"/>
    <property type="match status" value="1"/>
</dbReference>
<proteinExistence type="inferred from homology"/>
<comment type="caution">
    <text evidence="6">The sequence shown here is derived from an EMBL/GenBank/DDBJ whole genome shotgun (WGS) entry which is preliminary data.</text>
</comment>
<evidence type="ECO:0000256" key="2">
    <source>
        <dbReference type="ARBA" id="ARBA00023027"/>
    </source>
</evidence>
<comment type="similarity">
    <text evidence="3">Belongs to the D-isomer specific 2-hydroxyacid dehydrogenase family.</text>
</comment>
<evidence type="ECO:0000313" key="6">
    <source>
        <dbReference type="EMBL" id="MFC0409782.1"/>
    </source>
</evidence>
<keyword evidence="7" id="KW-1185">Reference proteome</keyword>
<evidence type="ECO:0000256" key="3">
    <source>
        <dbReference type="RuleBase" id="RU003719"/>
    </source>
</evidence>
<dbReference type="InterPro" id="IPR006139">
    <property type="entry name" value="D-isomer_2_OHA_DH_cat_dom"/>
</dbReference>
<dbReference type="Gene3D" id="3.40.50.720">
    <property type="entry name" value="NAD(P)-binding Rossmann-like Domain"/>
    <property type="match status" value="2"/>
</dbReference>
<feature type="domain" description="D-isomer specific 2-hydroxyacid dehydrogenase catalytic" evidence="4">
    <location>
        <begin position="6"/>
        <end position="312"/>
    </location>
</feature>
<dbReference type="SUPFAM" id="SSF51735">
    <property type="entry name" value="NAD(P)-binding Rossmann-fold domains"/>
    <property type="match status" value="1"/>
</dbReference>
<gene>
    <name evidence="6" type="ORF">ACFFGY_16135</name>
</gene>
<dbReference type="Proteomes" id="UP001589865">
    <property type="component" value="Unassembled WGS sequence"/>
</dbReference>
<keyword evidence="1 3" id="KW-0560">Oxidoreductase</keyword>
<keyword evidence="2" id="KW-0520">NAD</keyword>
<evidence type="ECO:0000259" key="5">
    <source>
        <dbReference type="Pfam" id="PF02826"/>
    </source>
</evidence>
<evidence type="ECO:0000313" key="7">
    <source>
        <dbReference type="Proteomes" id="UP001589865"/>
    </source>
</evidence>
<dbReference type="InterPro" id="IPR050223">
    <property type="entry name" value="D-isomer_2-hydroxyacid_DH"/>
</dbReference>
<dbReference type="InterPro" id="IPR006140">
    <property type="entry name" value="D-isomer_DH_NAD-bd"/>
</dbReference>
<protein>
    <submittedName>
        <fullName evidence="6">2-hydroxyacid dehydrogenase</fullName>
    </submittedName>
</protein>
<dbReference type="InterPro" id="IPR036291">
    <property type="entry name" value="NAD(P)-bd_dom_sf"/>
</dbReference>
<dbReference type="Pfam" id="PF00389">
    <property type="entry name" value="2-Hacid_dh"/>
    <property type="match status" value="1"/>
</dbReference>
<feature type="domain" description="D-isomer specific 2-hydroxyacid dehydrogenase NAD-binding" evidence="5">
    <location>
        <begin position="108"/>
        <end position="281"/>
    </location>
</feature>
<dbReference type="PANTHER" id="PTHR10996">
    <property type="entry name" value="2-HYDROXYACID DEHYDROGENASE-RELATED"/>
    <property type="match status" value="1"/>
</dbReference>
<organism evidence="6 7">
    <name type="scientific">Roseomonas elaeocarpi</name>
    <dbReference type="NCBI Taxonomy" id="907779"/>
    <lineage>
        <taxon>Bacteria</taxon>
        <taxon>Pseudomonadati</taxon>
        <taxon>Pseudomonadota</taxon>
        <taxon>Alphaproteobacteria</taxon>
        <taxon>Acetobacterales</taxon>
        <taxon>Roseomonadaceae</taxon>
        <taxon>Roseomonas</taxon>
    </lineage>
</organism>
<reference evidence="6 7" key="1">
    <citation type="submission" date="2024-09" db="EMBL/GenBank/DDBJ databases">
        <authorList>
            <person name="Sun Q."/>
            <person name="Mori K."/>
        </authorList>
    </citation>
    <scope>NUCLEOTIDE SEQUENCE [LARGE SCALE GENOMIC DNA]</scope>
    <source>
        <strain evidence="6 7">TBRC 5777</strain>
    </source>
</reference>
<sequence length="313" mass="32844">MTAEILMIQPLPEPTEAELDATYTVHRLYAAADAQALLREVGPRIRGVVTGGVKGASRALMEALPKLEIVAVSGIGTDAVDLSYARERGIRVTTTPGVLTEDVADMAMALVLATLRQTVANDRFVRSGQWSGGVAPPMSRKVSGTRLGILGLGQIGRAVARRAEGFGMPISYNNRNPVPDVPYRFVADALTLARDCDVLVVAVSGGAATRGLVSEAVIEALGPDGVLVNVARGSVVDEDALVRALQDGRLGGAGLDVFADEPRVPEALLGMDQVVLQPHRASATVETRLEMGRIVLRNLAAQFAGEPLPSAVV</sequence>
<name>A0ABV6JVN6_9PROT</name>